<dbReference type="InterPro" id="IPR001524">
    <property type="entry name" value="Glyco_hydro_6_CS"/>
</dbReference>
<feature type="compositionally biased region" description="Pro residues" evidence="10">
    <location>
        <begin position="440"/>
        <end position="459"/>
    </location>
</feature>
<keyword evidence="3 9" id="KW-0136">Cellulose degradation</keyword>
<evidence type="ECO:0000313" key="12">
    <source>
        <dbReference type="Proteomes" id="UP000270343"/>
    </source>
</evidence>
<keyword evidence="4" id="KW-1015">Disulfide bond</keyword>
<dbReference type="PRINTS" id="PR00733">
    <property type="entry name" value="GLHYDRLASE6"/>
</dbReference>
<keyword evidence="12" id="KW-1185">Reference proteome</keyword>
<keyword evidence="2 9" id="KW-0378">Hydrolase</keyword>
<comment type="similarity">
    <text evidence="9">Belongs to the glycosyl hydrolase family 6.</text>
</comment>
<feature type="compositionally biased region" description="Acidic residues" evidence="10">
    <location>
        <begin position="290"/>
        <end position="328"/>
    </location>
</feature>
<comment type="caution">
    <text evidence="11">The sequence shown here is derived from an EMBL/GenBank/DDBJ whole genome shotgun (WGS) entry which is preliminary data.</text>
</comment>
<feature type="compositionally biased region" description="Basic and acidic residues" evidence="10">
    <location>
        <begin position="279"/>
        <end position="289"/>
    </location>
</feature>
<dbReference type="InterPro" id="IPR036434">
    <property type="entry name" value="Beta_cellobiohydrolase_sf"/>
</dbReference>
<dbReference type="EMBL" id="RBAM01000006">
    <property type="protein sequence ID" value="RKN71547.1"/>
    <property type="molecule type" value="Genomic_DNA"/>
</dbReference>
<accession>A0A3B0BHP6</accession>
<dbReference type="PANTHER" id="PTHR34876">
    <property type="match status" value="1"/>
</dbReference>
<organism evidence="11 12">
    <name type="scientific">Streptomyces klenkii</name>
    <dbReference type="NCBI Taxonomy" id="1420899"/>
    <lineage>
        <taxon>Bacteria</taxon>
        <taxon>Bacillati</taxon>
        <taxon>Actinomycetota</taxon>
        <taxon>Actinomycetes</taxon>
        <taxon>Kitasatosporales</taxon>
        <taxon>Streptomycetaceae</taxon>
        <taxon>Streptomyces</taxon>
    </lineage>
</organism>
<evidence type="ECO:0000256" key="6">
    <source>
        <dbReference type="ARBA" id="ARBA00023295"/>
    </source>
</evidence>
<evidence type="ECO:0000256" key="2">
    <source>
        <dbReference type="ARBA" id="ARBA00022801"/>
    </source>
</evidence>
<evidence type="ECO:0000256" key="8">
    <source>
        <dbReference type="PROSITE-ProRule" id="PRU10056"/>
    </source>
</evidence>
<evidence type="ECO:0000256" key="5">
    <source>
        <dbReference type="ARBA" id="ARBA00023277"/>
    </source>
</evidence>
<sequence>MVSACVCAGAMSLAWPAKGALTDDEENLDAASPFWVEPRGPAARQVEVWRERGREDDARVLQRIAREPMAVWLTGDDPEAQAEDVTRQAESDGVIPVLVAYNIPQRDCGQYSSGGAADAAHYRTWVSRAAAGIGARRAWIVLEPDALAQWASGCVPRAAAKQRLALIAEAVRTFKARPGVSVYIDAGNPGWIKDQNLMVTALTEAGIAEADGFALNVSNFHTTPVTRAYGDHLSALLGGAHYIIDTSRNGNGPLPEPPPHKGKKKGGRHPAPAPPGAAEARRAAGRGDTDDPEEMEELDELEGLEGELDDVAGAEGDGTEGDEGENEAGQEPGHEAGHEGGHEAGHEAGHEPEPKPEAEHEAESWCNPPGRALGTPPTTATGDPRIDAFLWVKRPGESDGACRGAPPAGRWWAEYALDLARATPGQVTRPSREPGEPEVPVSPPVPPPAAPPGTAPGRPPADGAEESPAARGRTKAPAPAAPGPVPPAPMPPAAAAPSSGPGGGHVPAATSAAPPAGPPVDPPDGRATGE</sequence>
<feature type="region of interest" description="Disordered" evidence="10">
    <location>
        <begin position="423"/>
        <end position="530"/>
    </location>
</feature>
<dbReference type="AlphaFoldDB" id="A0A3B0BHP6"/>
<keyword evidence="6 9" id="KW-0326">Glycosidase</keyword>
<dbReference type="Pfam" id="PF01341">
    <property type="entry name" value="Glyco_hydro_6"/>
    <property type="match status" value="1"/>
</dbReference>
<dbReference type="Proteomes" id="UP000270343">
    <property type="component" value="Unassembled WGS sequence"/>
</dbReference>
<evidence type="ECO:0000256" key="7">
    <source>
        <dbReference type="ARBA" id="ARBA00023326"/>
    </source>
</evidence>
<feature type="active site" evidence="8">
    <location>
        <position position="107"/>
    </location>
</feature>
<feature type="compositionally biased region" description="Low complexity" evidence="10">
    <location>
        <begin position="469"/>
        <end position="478"/>
    </location>
</feature>
<evidence type="ECO:0000256" key="4">
    <source>
        <dbReference type="ARBA" id="ARBA00023157"/>
    </source>
</evidence>
<protein>
    <recommendedName>
        <fullName evidence="9">Glucanase</fullName>
        <ecNumber evidence="9">3.2.1.-</ecNumber>
    </recommendedName>
</protein>
<reference evidence="11 12" key="1">
    <citation type="journal article" date="2015" name="Antonie Van Leeuwenhoek">
        <title>Streptomyces klenkii sp. nov., isolated from deep marine sediment.</title>
        <authorList>
            <person name="Veyisoglu A."/>
            <person name="Sahin N."/>
        </authorList>
    </citation>
    <scope>NUCLEOTIDE SEQUENCE [LARGE SCALE GENOMIC DNA]</scope>
    <source>
        <strain evidence="11 12">KCTC 29202</strain>
    </source>
</reference>
<feature type="compositionally biased region" description="Pro residues" evidence="10">
    <location>
        <begin position="479"/>
        <end position="494"/>
    </location>
</feature>
<keyword evidence="1" id="KW-0732">Signal</keyword>
<evidence type="ECO:0000256" key="1">
    <source>
        <dbReference type="ARBA" id="ARBA00022729"/>
    </source>
</evidence>
<dbReference type="EC" id="3.2.1.-" evidence="9"/>
<proteinExistence type="inferred from homology"/>
<keyword evidence="5 9" id="KW-0119">Carbohydrate metabolism</keyword>
<feature type="compositionally biased region" description="Basic and acidic residues" evidence="10">
    <location>
        <begin position="332"/>
        <end position="363"/>
    </location>
</feature>
<dbReference type="PANTHER" id="PTHR34876:SF4">
    <property type="entry name" value="1,4-BETA-D-GLUCAN CELLOBIOHYDROLASE C-RELATED"/>
    <property type="match status" value="1"/>
</dbReference>
<gene>
    <name evidence="11" type="ORF">D7231_16175</name>
</gene>
<name>A0A3B0BHP6_9ACTN</name>
<keyword evidence="7 9" id="KW-0624">Polysaccharide degradation</keyword>
<evidence type="ECO:0000256" key="9">
    <source>
        <dbReference type="RuleBase" id="RU361186"/>
    </source>
</evidence>
<evidence type="ECO:0000256" key="10">
    <source>
        <dbReference type="SAM" id="MobiDB-lite"/>
    </source>
</evidence>
<dbReference type="InterPro" id="IPR016288">
    <property type="entry name" value="Beta_cellobiohydrolase"/>
</dbReference>
<dbReference type="GO" id="GO:0030245">
    <property type="term" value="P:cellulose catabolic process"/>
    <property type="evidence" value="ECO:0007669"/>
    <property type="project" value="UniProtKB-KW"/>
</dbReference>
<dbReference type="SUPFAM" id="SSF51989">
    <property type="entry name" value="Glycosyl hydrolases family 6, cellulases"/>
    <property type="match status" value="1"/>
</dbReference>
<dbReference type="Gene3D" id="3.20.20.40">
    <property type="entry name" value="1, 4-beta cellobiohydrolase"/>
    <property type="match status" value="2"/>
</dbReference>
<evidence type="ECO:0000313" key="11">
    <source>
        <dbReference type="EMBL" id="RKN71547.1"/>
    </source>
</evidence>
<evidence type="ECO:0000256" key="3">
    <source>
        <dbReference type="ARBA" id="ARBA00023001"/>
    </source>
</evidence>
<dbReference type="PROSITE" id="PS00655">
    <property type="entry name" value="GLYCOSYL_HYDROL_F6_1"/>
    <property type="match status" value="1"/>
</dbReference>
<dbReference type="GO" id="GO:0004553">
    <property type="term" value="F:hydrolase activity, hydrolyzing O-glycosyl compounds"/>
    <property type="evidence" value="ECO:0007669"/>
    <property type="project" value="InterPro"/>
</dbReference>
<feature type="region of interest" description="Disordered" evidence="10">
    <location>
        <begin position="247"/>
        <end position="387"/>
    </location>
</feature>